<keyword evidence="7" id="KW-0508">mRNA splicing</keyword>
<evidence type="ECO:0000256" key="8">
    <source>
        <dbReference type="ARBA" id="ARBA00023242"/>
    </source>
</evidence>
<evidence type="ECO:0000313" key="14">
    <source>
        <dbReference type="Proteomes" id="UP000604046"/>
    </source>
</evidence>
<dbReference type="InterPro" id="IPR001163">
    <property type="entry name" value="Sm_dom_euk/arc"/>
</dbReference>
<dbReference type="GO" id="GO:0005687">
    <property type="term" value="C:U4 snRNP"/>
    <property type="evidence" value="ECO:0007669"/>
    <property type="project" value="TreeGrafter"/>
</dbReference>
<dbReference type="GO" id="GO:0005737">
    <property type="term" value="C:cytoplasm"/>
    <property type="evidence" value="ECO:0007669"/>
    <property type="project" value="UniProtKB-SubCell"/>
</dbReference>
<dbReference type="OrthoDB" id="2020720at2759"/>
<feature type="domain" description="Sm" evidence="12">
    <location>
        <begin position="258"/>
        <end position="340"/>
    </location>
</feature>
<dbReference type="GO" id="GO:0046540">
    <property type="term" value="C:U4/U6 x U5 tri-snRNP complex"/>
    <property type="evidence" value="ECO:0007669"/>
    <property type="project" value="TreeGrafter"/>
</dbReference>
<dbReference type="GO" id="GO:0071004">
    <property type="term" value="C:U2-type prespliceosome"/>
    <property type="evidence" value="ECO:0007669"/>
    <property type="project" value="TreeGrafter"/>
</dbReference>
<accession>A0A812UTX4</accession>
<keyword evidence="8" id="KW-0539">Nucleus</keyword>
<feature type="compositionally biased region" description="Low complexity" evidence="11">
    <location>
        <begin position="364"/>
        <end position="379"/>
    </location>
</feature>
<evidence type="ECO:0000256" key="2">
    <source>
        <dbReference type="ARBA" id="ARBA00004496"/>
    </source>
</evidence>
<sequence length="455" mass="49195">MTICSPIDYAVLPGSVPVAQRYFLVHLRPGFMRSEAVLEPTGETPSSLLFRRLRADDEAAEDEALKNETMQKSDPFFADDSLDRSACLTELVHRRTFQNTQRMLLHRPSAVAMDPTVNVLRRLHRGLEWHLGANTQDVPGSMRFDLVVSEGKSLQQRYAQCLQPSLGFPEFFDGALHLNENDIGSRIELFLSLNLEEESERSPMKIGEWKAGEERHSLARSLALMMDRSPDENLAIKASEEVSQGRGAAHSGQDVGPSRNTRMAQWLDYRVRVTISDARMLVGTFMAFDKYMNVVLADCEEFRKIKSKGRKDDEKEVKRTLGFVVLRGETIVSLMAEAPPPSGPKKPDIQPGPGRGQVAGRGMPAAPRPLSSAPAGLAGPVRGVGGPAAIQMQPKAGAALPAPGGAPPGMPPGFPARPPGMPGMVPPGMPGMPPGMPPPGMPGMGRGMPGMGRGA</sequence>
<dbReference type="GO" id="GO:0005685">
    <property type="term" value="C:U1 snRNP"/>
    <property type="evidence" value="ECO:0007669"/>
    <property type="project" value="TreeGrafter"/>
</dbReference>
<evidence type="ECO:0000256" key="7">
    <source>
        <dbReference type="ARBA" id="ARBA00023187"/>
    </source>
</evidence>
<feature type="region of interest" description="Disordered" evidence="11">
    <location>
        <begin position="336"/>
        <end position="379"/>
    </location>
</feature>
<dbReference type="Proteomes" id="UP000604046">
    <property type="component" value="Unassembled WGS sequence"/>
</dbReference>
<feature type="compositionally biased region" description="Pro residues" evidence="11">
    <location>
        <begin position="404"/>
        <end position="419"/>
    </location>
</feature>
<evidence type="ECO:0000256" key="3">
    <source>
        <dbReference type="ARBA" id="ARBA00009123"/>
    </source>
</evidence>
<dbReference type="PANTHER" id="PTHR10701:SF0">
    <property type="entry name" value="SMALL NUCLEAR RIBONUCLEOPROTEIN-ASSOCIATED PROTEIN B"/>
    <property type="match status" value="1"/>
</dbReference>
<dbReference type="GO" id="GO:0000398">
    <property type="term" value="P:mRNA splicing, via spliceosome"/>
    <property type="evidence" value="ECO:0007669"/>
    <property type="project" value="TreeGrafter"/>
</dbReference>
<keyword evidence="4" id="KW-0963">Cytoplasm</keyword>
<name>A0A812UTX4_9DINO</name>
<evidence type="ECO:0000256" key="1">
    <source>
        <dbReference type="ARBA" id="ARBA00004123"/>
    </source>
</evidence>
<dbReference type="GO" id="GO:0005682">
    <property type="term" value="C:U5 snRNP"/>
    <property type="evidence" value="ECO:0007669"/>
    <property type="project" value="TreeGrafter"/>
</dbReference>
<dbReference type="InterPro" id="IPR047575">
    <property type="entry name" value="Sm"/>
</dbReference>
<dbReference type="PANTHER" id="PTHR10701">
    <property type="entry name" value="SMALL NUCLEAR RIBONUCLEOPROTEIN-ASSOCIATED PROTEIN B AND N"/>
    <property type="match status" value="1"/>
</dbReference>
<dbReference type="PROSITE" id="PS52002">
    <property type="entry name" value="SM"/>
    <property type="match status" value="1"/>
</dbReference>
<evidence type="ECO:0000256" key="11">
    <source>
        <dbReference type="SAM" id="MobiDB-lite"/>
    </source>
</evidence>
<dbReference type="GO" id="GO:0071013">
    <property type="term" value="C:catalytic step 2 spliceosome"/>
    <property type="evidence" value="ECO:0007669"/>
    <property type="project" value="TreeGrafter"/>
</dbReference>
<dbReference type="EMBL" id="CAJNDS010002783">
    <property type="protein sequence ID" value="CAE7595851.1"/>
    <property type="molecule type" value="Genomic_DNA"/>
</dbReference>
<keyword evidence="14" id="KW-1185">Reference proteome</keyword>
<dbReference type="Gene3D" id="2.30.30.100">
    <property type="match status" value="1"/>
</dbReference>
<dbReference type="InterPro" id="IPR010920">
    <property type="entry name" value="LSM_dom_sf"/>
</dbReference>
<evidence type="ECO:0000256" key="9">
    <source>
        <dbReference type="ARBA" id="ARBA00023274"/>
    </source>
</evidence>
<dbReference type="SUPFAM" id="SSF50182">
    <property type="entry name" value="Sm-like ribonucleoproteins"/>
    <property type="match status" value="1"/>
</dbReference>
<keyword evidence="6" id="KW-0694">RNA-binding</keyword>
<reference evidence="13" key="1">
    <citation type="submission" date="2021-02" db="EMBL/GenBank/DDBJ databases">
        <authorList>
            <person name="Dougan E. K."/>
            <person name="Rhodes N."/>
            <person name="Thang M."/>
            <person name="Chan C."/>
        </authorList>
    </citation>
    <scope>NUCLEOTIDE SEQUENCE</scope>
</reference>
<proteinExistence type="inferred from homology"/>
<organism evidence="13 14">
    <name type="scientific">Symbiodinium natans</name>
    <dbReference type="NCBI Taxonomy" id="878477"/>
    <lineage>
        <taxon>Eukaryota</taxon>
        <taxon>Sar</taxon>
        <taxon>Alveolata</taxon>
        <taxon>Dinophyceae</taxon>
        <taxon>Suessiales</taxon>
        <taxon>Symbiodiniaceae</taxon>
        <taxon>Symbiodinium</taxon>
    </lineage>
</organism>
<dbReference type="AlphaFoldDB" id="A0A812UTX4"/>
<evidence type="ECO:0000256" key="6">
    <source>
        <dbReference type="ARBA" id="ARBA00022884"/>
    </source>
</evidence>
<comment type="caution">
    <text evidence="13">The sequence shown here is derived from an EMBL/GenBank/DDBJ whole genome shotgun (WGS) entry which is preliminary data.</text>
</comment>
<evidence type="ECO:0000256" key="10">
    <source>
        <dbReference type="ARBA" id="ARBA00041355"/>
    </source>
</evidence>
<evidence type="ECO:0000256" key="5">
    <source>
        <dbReference type="ARBA" id="ARBA00022664"/>
    </source>
</evidence>
<keyword evidence="5" id="KW-0507">mRNA processing</keyword>
<gene>
    <name evidence="13" type="primary">SmB</name>
    <name evidence="13" type="ORF">SNAT2548_LOCUS33908</name>
</gene>
<comment type="subcellular location">
    <subcellularLocation>
        <location evidence="2">Cytoplasm</location>
    </subcellularLocation>
    <subcellularLocation>
        <location evidence="1">Nucleus</location>
    </subcellularLocation>
</comment>
<evidence type="ECO:0000256" key="4">
    <source>
        <dbReference type="ARBA" id="ARBA00022490"/>
    </source>
</evidence>
<dbReference type="GO" id="GO:0003723">
    <property type="term" value="F:RNA binding"/>
    <property type="evidence" value="ECO:0007669"/>
    <property type="project" value="UniProtKB-KW"/>
</dbReference>
<comment type="similarity">
    <text evidence="3">Belongs to the snRNP SmB/SmN family.</text>
</comment>
<feature type="region of interest" description="Disordered" evidence="11">
    <location>
        <begin position="240"/>
        <end position="259"/>
    </location>
</feature>
<dbReference type="InterPro" id="IPR050914">
    <property type="entry name" value="snRNP_SmB/NAA38-like"/>
</dbReference>
<keyword evidence="9" id="KW-0687">Ribonucleoprotein</keyword>
<dbReference type="GO" id="GO:0070990">
    <property type="term" value="F:snRNP binding"/>
    <property type="evidence" value="ECO:0007669"/>
    <property type="project" value="TreeGrafter"/>
</dbReference>
<dbReference type="SMART" id="SM00651">
    <property type="entry name" value="Sm"/>
    <property type="match status" value="1"/>
</dbReference>
<dbReference type="CDD" id="cd01717">
    <property type="entry name" value="Sm_B"/>
    <property type="match status" value="1"/>
</dbReference>
<evidence type="ECO:0000259" key="12">
    <source>
        <dbReference type="PROSITE" id="PS52002"/>
    </source>
</evidence>
<dbReference type="Pfam" id="PF01423">
    <property type="entry name" value="LSM"/>
    <property type="match status" value="1"/>
</dbReference>
<feature type="region of interest" description="Disordered" evidence="11">
    <location>
        <begin position="396"/>
        <end position="419"/>
    </location>
</feature>
<dbReference type="GO" id="GO:0005686">
    <property type="term" value="C:U2 snRNP"/>
    <property type="evidence" value="ECO:0007669"/>
    <property type="project" value="TreeGrafter"/>
</dbReference>
<evidence type="ECO:0000313" key="13">
    <source>
        <dbReference type="EMBL" id="CAE7595851.1"/>
    </source>
</evidence>
<protein>
    <recommendedName>
        <fullName evidence="10">Sm protein B</fullName>
    </recommendedName>
</protein>